<organism evidence="1">
    <name type="scientific">marine sediment metagenome</name>
    <dbReference type="NCBI Taxonomy" id="412755"/>
    <lineage>
        <taxon>unclassified sequences</taxon>
        <taxon>metagenomes</taxon>
        <taxon>ecological metagenomes</taxon>
    </lineage>
</organism>
<gene>
    <name evidence="1" type="ORF">LCGC14_1784140</name>
</gene>
<comment type="caution">
    <text evidence="1">The sequence shown here is derived from an EMBL/GenBank/DDBJ whole genome shotgun (WGS) entry which is preliminary data.</text>
</comment>
<dbReference type="AlphaFoldDB" id="A0A0F9J9F1"/>
<name>A0A0F9J9F1_9ZZZZ</name>
<evidence type="ECO:0000313" key="1">
    <source>
        <dbReference type="EMBL" id="KKM02466.1"/>
    </source>
</evidence>
<reference evidence="1" key="1">
    <citation type="journal article" date="2015" name="Nature">
        <title>Complex archaea that bridge the gap between prokaryotes and eukaryotes.</title>
        <authorList>
            <person name="Spang A."/>
            <person name="Saw J.H."/>
            <person name="Jorgensen S.L."/>
            <person name="Zaremba-Niedzwiedzka K."/>
            <person name="Martijn J."/>
            <person name="Lind A.E."/>
            <person name="van Eijk R."/>
            <person name="Schleper C."/>
            <person name="Guy L."/>
            <person name="Ettema T.J."/>
        </authorList>
    </citation>
    <scope>NUCLEOTIDE SEQUENCE</scope>
</reference>
<dbReference type="EMBL" id="LAZR01016922">
    <property type="protein sequence ID" value="KKM02466.1"/>
    <property type="molecule type" value="Genomic_DNA"/>
</dbReference>
<accession>A0A0F9J9F1</accession>
<sequence length="70" mass="8445">MKKNIWIKKNQKCDTMEITLRDENKRKLESWIINISDKKRARQIASSLKVSYGVDLSFKDNEDLDWLMKR</sequence>
<proteinExistence type="predicted"/>
<protein>
    <submittedName>
        <fullName evidence="1">Uncharacterized protein</fullName>
    </submittedName>
</protein>